<evidence type="ECO:0000256" key="2">
    <source>
        <dbReference type="ARBA" id="ARBA00009533"/>
    </source>
</evidence>
<gene>
    <name evidence="11" type="ORF">ALNC14_099380</name>
</gene>
<evidence type="ECO:0000256" key="5">
    <source>
        <dbReference type="ARBA" id="ARBA00023239"/>
    </source>
</evidence>
<dbReference type="InterPro" id="IPR015421">
    <property type="entry name" value="PyrdxlP-dep_Trfase_major"/>
</dbReference>
<dbReference type="InterPro" id="IPR002129">
    <property type="entry name" value="PyrdxlP-dep_de-COase"/>
</dbReference>
<dbReference type="InterPro" id="IPR015424">
    <property type="entry name" value="PyrdxlP-dep_Trfase"/>
</dbReference>
<reference evidence="11" key="1">
    <citation type="journal article" date="2011" name="PLoS Biol.">
        <title>Gene gain and loss during evolution of obligate parasitism in the white rust pathogen of Arabidopsis thaliana.</title>
        <authorList>
            <person name="Kemen E."/>
            <person name="Gardiner A."/>
            <person name="Schultz-Larsen T."/>
            <person name="Kemen A.C."/>
            <person name="Balmuth A.L."/>
            <person name="Robert-Seilaniantz A."/>
            <person name="Bailey K."/>
            <person name="Holub E."/>
            <person name="Studholme D.J."/>
            <person name="Maclean D."/>
            <person name="Jones J.D."/>
        </authorList>
    </citation>
    <scope>NUCLEOTIDE SEQUENCE</scope>
</reference>
<dbReference type="GO" id="GO:0004351">
    <property type="term" value="F:glutamate decarboxylase activity"/>
    <property type="evidence" value="ECO:0007669"/>
    <property type="project" value="UniProtKB-EC"/>
</dbReference>
<dbReference type="AlphaFoldDB" id="F0WR34"/>
<proteinExistence type="inferred from homology"/>
<keyword evidence="5 8" id="KW-0456">Lyase</keyword>
<dbReference type="Gene3D" id="3.90.1150.160">
    <property type="match status" value="1"/>
</dbReference>
<evidence type="ECO:0000256" key="6">
    <source>
        <dbReference type="ARBA" id="ARBA00048868"/>
    </source>
</evidence>
<keyword evidence="9" id="KW-0210">Decarboxylase</keyword>
<organism evidence="11">
    <name type="scientific">Albugo laibachii Nc14</name>
    <dbReference type="NCBI Taxonomy" id="890382"/>
    <lineage>
        <taxon>Eukaryota</taxon>
        <taxon>Sar</taxon>
        <taxon>Stramenopiles</taxon>
        <taxon>Oomycota</taxon>
        <taxon>Peronosporomycetes</taxon>
        <taxon>Albuginales</taxon>
        <taxon>Albuginaceae</taxon>
        <taxon>Albugo</taxon>
    </lineage>
</organism>
<feature type="region of interest" description="Disordered" evidence="10">
    <location>
        <begin position="1"/>
        <end position="21"/>
    </location>
</feature>
<dbReference type="PANTHER" id="PTHR43321">
    <property type="entry name" value="GLUTAMATE DECARBOXYLASE"/>
    <property type="match status" value="1"/>
</dbReference>
<dbReference type="EC" id="4.1.1.15" evidence="3 9"/>
<dbReference type="Gene3D" id="3.40.640.10">
    <property type="entry name" value="Type I PLP-dependent aspartate aminotransferase-like (Major domain)"/>
    <property type="match status" value="1"/>
</dbReference>
<dbReference type="PANTHER" id="PTHR43321:SF3">
    <property type="entry name" value="GLUTAMATE DECARBOXYLASE"/>
    <property type="match status" value="1"/>
</dbReference>
<dbReference type="HOGENOM" id="CLU_019582_2_2_1"/>
<accession>F0WR34</accession>
<evidence type="ECO:0000256" key="8">
    <source>
        <dbReference type="RuleBase" id="RU000382"/>
    </source>
</evidence>
<reference evidence="11" key="2">
    <citation type="submission" date="2011-02" db="EMBL/GenBank/DDBJ databases">
        <authorList>
            <person name="MacLean D."/>
        </authorList>
    </citation>
    <scope>NUCLEOTIDE SEQUENCE</scope>
</reference>
<dbReference type="Pfam" id="PF00282">
    <property type="entry name" value="Pyridoxal_deC"/>
    <property type="match status" value="1"/>
</dbReference>
<name>F0WR34_9STRA</name>
<evidence type="ECO:0000256" key="3">
    <source>
        <dbReference type="ARBA" id="ARBA00012421"/>
    </source>
</evidence>
<evidence type="ECO:0000313" key="11">
    <source>
        <dbReference type="EMBL" id="CCA23794.1"/>
    </source>
</evidence>
<dbReference type="EMBL" id="FR824252">
    <property type="protein sequence ID" value="CCA23794.1"/>
    <property type="molecule type" value="Genomic_DNA"/>
</dbReference>
<dbReference type="FunFam" id="3.40.640.10:FF:000017">
    <property type="entry name" value="Glutamate decarboxylase"/>
    <property type="match status" value="1"/>
</dbReference>
<evidence type="ECO:0000256" key="10">
    <source>
        <dbReference type="SAM" id="MobiDB-lite"/>
    </source>
</evidence>
<comment type="catalytic activity">
    <reaction evidence="6 9">
        <text>L-glutamate + H(+) = 4-aminobutanoate + CO2</text>
        <dbReference type="Rhea" id="RHEA:17785"/>
        <dbReference type="ChEBI" id="CHEBI:15378"/>
        <dbReference type="ChEBI" id="CHEBI:16526"/>
        <dbReference type="ChEBI" id="CHEBI:29985"/>
        <dbReference type="ChEBI" id="CHEBI:59888"/>
        <dbReference type="EC" id="4.1.1.15"/>
    </reaction>
</comment>
<evidence type="ECO:0000256" key="7">
    <source>
        <dbReference type="PIRSR" id="PIRSR602129-50"/>
    </source>
</evidence>
<dbReference type="InterPro" id="IPR010107">
    <property type="entry name" value="Glutamate_decarboxylase"/>
</dbReference>
<sequence length="519" mass="57832">MQLSSDSFRHNLSKQDDEDTSCRLSDATAPLYGHPLLSAELPTSEFPRNTVPARVAHQIIRDELALDGNPKMNVRPIFLQNALLTFFGSQLATFVTTYMEPEAEDLMVEGLRKNFIDLDEYPQTAEIHNRCVTILSNLYHAPLSPGDRGTGTGCVGSSEAIMLAGLALKRRWKDRRIAAGLSYEKPNIVMGSNVQVCWHKMCKYFEIEAREADVSEDCLVLTAERAVALVDENTIGVCAILGSTFNGEYENVKEIHDALIKVNQEHGWEIPIHVDAASGGFIAPFLNPELEWDFRLPNVKSINVSGHKFGLVYAGIGWALWREPEDLPADLVFHVNYLGGDQSSFTLNFSKGAGNVIAQYYNILRFGFHGYRLIMQASMDTAAYLRSALVATGHFRIVDKQHMPLVAFCLIDSKRYTCFDIQDKVRSRGWIVPAYKCSKGAQGLTIMRVVVKQNFAYHMANMLVTDIMHAIEQLEKHHVLVSAALKTSGGASDRFRDLAHSIRSNLAHQHSNARTGGIC</sequence>
<dbReference type="GO" id="GO:0030170">
    <property type="term" value="F:pyridoxal phosphate binding"/>
    <property type="evidence" value="ECO:0007669"/>
    <property type="project" value="InterPro"/>
</dbReference>
<evidence type="ECO:0000256" key="1">
    <source>
        <dbReference type="ARBA" id="ARBA00001933"/>
    </source>
</evidence>
<dbReference type="NCBIfam" id="TIGR01788">
    <property type="entry name" value="Glu-decarb-GAD"/>
    <property type="match status" value="1"/>
</dbReference>
<dbReference type="Gene3D" id="4.10.280.50">
    <property type="match status" value="1"/>
</dbReference>
<dbReference type="SUPFAM" id="SSF53383">
    <property type="entry name" value="PLP-dependent transferases"/>
    <property type="match status" value="1"/>
</dbReference>
<comment type="cofactor">
    <cofactor evidence="1 7 8">
        <name>pyridoxal 5'-phosphate</name>
        <dbReference type="ChEBI" id="CHEBI:597326"/>
    </cofactor>
</comment>
<evidence type="ECO:0000256" key="4">
    <source>
        <dbReference type="ARBA" id="ARBA00022898"/>
    </source>
</evidence>
<feature type="modified residue" description="N6-(pyridoxal phosphate)lysine" evidence="7">
    <location>
        <position position="308"/>
    </location>
</feature>
<evidence type="ECO:0000256" key="9">
    <source>
        <dbReference type="RuleBase" id="RU361171"/>
    </source>
</evidence>
<protein>
    <recommendedName>
        <fullName evidence="3 9">Glutamate decarboxylase</fullName>
        <ecNumber evidence="3 9">4.1.1.15</ecNumber>
    </recommendedName>
</protein>
<dbReference type="GO" id="GO:0006538">
    <property type="term" value="P:L-glutamate catabolic process"/>
    <property type="evidence" value="ECO:0007669"/>
    <property type="project" value="TreeGrafter"/>
</dbReference>
<dbReference type="GO" id="GO:0005829">
    <property type="term" value="C:cytosol"/>
    <property type="evidence" value="ECO:0007669"/>
    <property type="project" value="TreeGrafter"/>
</dbReference>
<keyword evidence="4 7" id="KW-0663">Pyridoxal phosphate</keyword>
<comment type="similarity">
    <text evidence="2 8">Belongs to the group II decarboxylase family.</text>
</comment>